<feature type="compositionally biased region" description="Basic and acidic residues" evidence="1">
    <location>
        <begin position="64"/>
        <end position="82"/>
    </location>
</feature>
<keyword evidence="3" id="KW-1185">Reference proteome</keyword>
<dbReference type="EMBL" id="RBQF01000229">
    <property type="protein sequence ID" value="RMP06907.1"/>
    <property type="molecule type" value="Genomic_DNA"/>
</dbReference>
<protein>
    <submittedName>
        <fullName evidence="2">Uncharacterized protein</fullName>
    </submittedName>
</protein>
<feature type="compositionally biased region" description="Basic and acidic residues" evidence="1">
    <location>
        <begin position="180"/>
        <end position="191"/>
    </location>
</feature>
<comment type="caution">
    <text evidence="2">The sequence shown here is derived from an EMBL/GenBank/DDBJ whole genome shotgun (WGS) entry which is preliminary data.</text>
</comment>
<dbReference type="RefSeq" id="WP_046035987.1">
    <property type="nucleotide sequence ID" value="NZ_RBPW01000217.1"/>
</dbReference>
<reference evidence="2 3" key="1">
    <citation type="submission" date="2018-08" db="EMBL/GenBank/DDBJ databases">
        <title>Recombination of ecologically and evolutionarily significant loci maintains genetic cohesion in the Pseudomonas syringae species complex.</title>
        <authorList>
            <person name="Dillon M."/>
            <person name="Thakur S."/>
            <person name="Almeida R.N.D."/>
            <person name="Weir B.S."/>
            <person name="Guttman D.S."/>
        </authorList>
    </citation>
    <scope>NUCLEOTIDE SEQUENCE [LARGE SCALE GENOMIC DNA]</scope>
    <source>
        <strain evidence="2 3">ICMP 3555</strain>
    </source>
</reference>
<dbReference type="AlphaFoldDB" id="A0A3M4AJ39"/>
<gene>
    <name evidence="2" type="ORF">ALQ29_03817</name>
</gene>
<proteinExistence type="predicted"/>
<feature type="compositionally biased region" description="Polar residues" evidence="1">
    <location>
        <begin position="28"/>
        <end position="47"/>
    </location>
</feature>
<organism evidence="2 3">
    <name type="scientific">Pseudomonas marginalis pv. marginalis</name>
    <dbReference type="NCBI Taxonomy" id="97473"/>
    <lineage>
        <taxon>Bacteria</taxon>
        <taxon>Pseudomonadati</taxon>
        <taxon>Pseudomonadota</taxon>
        <taxon>Gammaproteobacteria</taxon>
        <taxon>Pseudomonadales</taxon>
        <taxon>Pseudomonadaceae</taxon>
        <taxon>Pseudomonas</taxon>
    </lineage>
</organism>
<feature type="region of interest" description="Disordered" evidence="1">
    <location>
        <begin position="1"/>
        <end position="96"/>
    </location>
</feature>
<evidence type="ECO:0000313" key="2">
    <source>
        <dbReference type="EMBL" id="RMP06907.1"/>
    </source>
</evidence>
<name>A0A3M4AJ39_PSEMA</name>
<dbReference type="Proteomes" id="UP000276587">
    <property type="component" value="Unassembled WGS sequence"/>
</dbReference>
<sequence>MPLPIDRYANSSANNYSDRYATKHQDVAPQTHSTQSSWTQGSSNTGASAPLLDKQPYSAMSPSRQKELDQLKKTKDALEKLPVDFPTPALPKTSYQPPINLLEQRIKKLEVSPGSKNPINQFNDYRENKKTDKAFNKEMGSLYKQARDVQTRGSNPTDRNRASNVTDTLTTLGKGQPWLKDIRKENRKEGA</sequence>
<feature type="compositionally biased region" description="Polar residues" evidence="1">
    <location>
        <begin position="151"/>
        <end position="173"/>
    </location>
</feature>
<evidence type="ECO:0000313" key="3">
    <source>
        <dbReference type="Proteomes" id="UP000276587"/>
    </source>
</evidence>
<accession>A0A3M4AJ39</accession>
<evidence type="ECO:0000256" key="1">
    <source>
        <dbReference type="SAM" id="MobiDB-lite"/>
    </source>
</evidence>
<feature type="region of interest" description="Disordered" evidence="1">
    <location>
        <begin position="147"/>
        <end position="191"/>
    </location>
</feature>